<protein>
    <submittedName>
        <fullName evidence="5">1-acyl-sn-glycerol-3-phosphate acyltransferase</fullName>
    </submittedName>
</protein>
<dbReference type="GO" id="GO:0006654">
    <property type="term" value="P:phosphatidic acid biosynthetic process"/>
    <property type="evidence" value="ECO:0007669"/>
    <property type="project" value="TreeGrafter"/>
</dbReference>
<evidence type="ECO:0000313" key="5">
    <source>
        <dbReference type="EMBL" id="NDW04024.1"/>
    </source>
</evidence>
<dbReference type="EMBL" id="JAAAMG010000004">
    <property type="protein sequence ID" value="NDW04024.1"/>
    <property type="molecule type" value="Genomic_DNA"/>
</dbReference>
<dbReference type="CDD" id="cd07989">
    <property type="entry name" value="LPLAT_AGPAT-like"/>
    <property type="match status" value="1"/>
</dbReference>
<name>A0A6N9SY65_9HYPH</name>
<evidence type="ECO:0000256" key="1">
    <source>
        <dbReference type="ARBA" id="ARBA00005189"/>
    </source>
</evidence>
<keyword evidence="2 5" id="KW-0808">Transferase</keyword>
<accession>A0A6N9SY65</accession>
<dbReference type="InterPro" id="IPR002123">
    <property type="entry name" value="Plipid/glycerol_acylTrfase"/>
</dbReference>
<dbReference type="PANTHER" id="PTHR10434">
    <property type="entry name" value="1-ACYL-SN-GLYCEROL-3-PHOSPHATE ACYLTRANSFERASE"/>
    <property type="match status" value="1"/>
</dbReference>
<comment type="caution">
    <text evidence="5">The sequence shown here is derived from an EMBL/GenBank/DDBJ whole genome shotgun (WGS) entry which is preliminary data.</text>
</comment>
<evidence type="ECO:0000313" key="6">
    <source>
        <dbReference type="Proteomes" id="UP000469011"/>
    </source>
</evidence>
<proteinExistence type="predicted"/>
<comment type="pathway">
    <text evidence="1">Lipid metabolism.</text>
</comment>
<evidence type="ECO:0000259" key="4">
    <source>
        <dbReference type="SMART" id="SM00563"/>
    </source>
</evidence>
<dbReference type="Proteomes" id="UP000469011">
    <property type="component" value="Unassembled WGS sequence"/>
</dbReference>
<dbReference type="Pfam" id="PF01553">
    <property type="entry name" value="Acyltransferase"/>
    <property type="match status" value="1"/>
</dbReference>
<dbReference type="SMART" id="SM00563">
    <property type="entry name" value="PlsC"/>
    <property type="match status" value="1"/>
</dbReference>
<evidence type="ECO:0000256" key="3">
    <source>
        <dbReference type="ARBA" id="ARBA00023315"/>
    </source>
</evidence>
<gene>
    <name evidence="5" type="ORF">GTK09_06235</name>
</gene>
<dbReference type="PANTHER" id="PTHR10434:SF11">
    <property type="entry name" value="1-ACYL-SN-GLYCEROL-3-PHOSPHATE ACYLTRANSFERASE"/>
    <property type="match status" value="1"/>
</dbReference>
<feature type="domain" description="Phospholipid/glycerol acyltransferase" evidence="4">
    <location>
        <begin position="33"/>
        <end position="153"/>
    </location>
</feature>
<dbReference type="SUPFAM" id="SSF69593">
    <property type="entry name" value="Glycerol-3-phosphate (1)-acyltransferase"/>
    <property type="match status" value="1"/>
</dbReference>
<keyword evidence="6" id="KW-1185">Reference proteome</keyword>
<evidence type="ECO:0000256" key="2">
    <source>
        <dbReference type="ARBA" id="ARBA00022679"/>
    </source>
</evidence>
<sequence>MIAAARLVLIALTRFLVGGHARWVGSEPTFEQRIYFANHGSHLDTIVLWAALPDALRSETSPVAARDYWGKGRLRRFVALDILGCVLVERQAPADSDPLAPLTAALAEGRSLILFPEGTRGDGSSIMPFKSGLYNLANTHPGVQLIPVFLDNLARAFPKGAYVPAPISCAARFGAPLRLRQGEERQAFLTRAREAVATLGRPGEV</sequence>
<keyword evidence="3 5" id="KW-0012">Acyltransferase</keyword>
<dbReference type="GO" id="GO:0003841">
    <property type="term" value="F:1-acylglycerol-3-phosphate O-acyltransferase activity"/>
    <property type="evidence" value="ECO:0007669"/>
    <property type="project" value="TreeGrafter"/>
</dbReference>
<organism evidence="5 6">
    <name type="scientific">Jiella pacifica</name>
    <dbReference type="NCBI Taxonomy" id="2696469"/>
    <lineage>
        <taxon>Bacteria</taxon>
        <taxon>Pseudomonadati</taxon>
        <taxon>Pseudomonadota</taxon>
        <taxon>Alphaproteobacteria</taxon>
        <taxon>Hyphomicrobiales</taxon>
        <taxon>Aurantimonadaceae</taxon>
        <taxon>Jiella</taxon>
    </lineage>
</organism>
<dbReference type="AlphaFoldDB" id="A0A6N9SY65"/>
<reference evidence="5 6" key="1">
    <citation type="submission" date="2020-01" db="EMBL/GenBank/DDBJ databases">
        <title>Jiella pacifica sp. nov.</title>
        <authorList>
            <person name="Xue Z."/>
            <person name="Zhu S."/>
            <person name="Chen J."/>
            <person name="Yang J."/>
        </authorList>
    </citation>
    <scope>NUCLEOTIDE SEQUENCE [LARGE SCALE GENOMIC DNA]</scope>
    <source>
        <strain evidence="5 6">40Bstr34</strain>
    </source>
</reference>
<dbReference type="RefSeq" id="WP_163462000.1">
    <property type="nucleotide sequence ID" value="NZ_JAAAMG010000004.1"/>
</dbReference>